<gene>
    <name evidence="6" type="ORF">SAMN02787144_100639</name>
</gene>
<dbReference type="InterPro" id="IPR009057">
    <property type="entry name" value="Homeodomain-like_sf"/>
</dbReference>
<accession>A0A1K1ZPY8</accession>
<dbReference type="PROSITE" id="PS50977">
    <property type="entry name" value="HTH_TETR_2"/>
    <property type="match status" value="1"/>
</dbReference>
<dbReference type="GO" id="GO:0003700">
    <property type="term" value="F:DNA-binding transcription factor activity"/>
    <property type="evidence" value="ECO:0007669"/>
    <property type="project" value="TreeGrafter"/>
</dbReference>
<dbReference type="InterPro" id="IPR050109">
    <property type="entry name" value="HTH-type_TetR-like_transc_reg"/>
</dbReference>
<evidence type="ECO:0000256" key="3">
    <source>
        <dbReference type="ARBA" id="ARBA00023163"/>
    </source>
</evidence>
<evidence type="ECO:0000313" key="6">
    <source>
        <dbReference type="EMBL" id="SFX76209.1"/>
    </source>
</evidence>
<evidence type="ECO:0000256" key="2">
    <source>
        <dbReference type="ARBA" id="ARBA00023125"/>
    </source>
</evidence>
<evidence type="ECO:0000259" key="5">
    <source>
        <dbReference type="PROSITE" id="PS50977"/>
    </source>
</evidence>
<dbReference type="PANTHER" id="PTHR30055">
    <property type="entry name" value="HTH-TYPE TRANSCRIPTIONAL REGULATOR RUTR"/>
    <property type="match status" value="1"/>
</dbReference>
<dbReference type="Gene3D" id="1.10.357.10">
    <property type="entry name" value="Tetracycline Repressor, domain 2"/>
    <property type="match status" value="1"/>
</dbReference>
<protein>
    <submittedName>
        <fullName evidence="6">Transcriptional regulator, TetR family</fullName>
    </submittedName>
</protein>
<dbReference type="Pfam" id="PF00440">
    <property type="entry name" value="TetR_N"/>
    <property type="match status" value="1"/>
</dbReference>
<feature type="domain" description="HTH tetR-type" evidence="5">
    <location>
        <begin position="6"/>
        <end position="65"/>
    </location>
</feature>
<keyword evidence="1" id="KW-0805">Transcription regulation</keyword>
<dbReference type="InterPro" id="IPR001647">
    <property type="entry name" value="HTH_TetR"/>
</dbReference>
<sequence>MRADAVRSRRRILDAAREVFLERGLDAPLDLIVRRAGVGPATLYRRYPDREALVRDLTGDLLTRLESAAETAAAVDDDAFAAVRRFVHAAADLRMGAAILVLLEGLVVDEELVLIRTRAANTVETLIQAAHETGRLRRDVGMGDLVLLSIRLSRPLPGGLDRLDPDGSLLHRHLDLALDGLTAASSDEPAATAGPGVPLTFADLITAAARPTTAG</sequence>
<dbReference type="PRINTS" id="PR00455">
    <property type="entry name" value="HTHTETR"/>
</dbReference>
<dbReference type="EMBL" id="FPJO01000006">
    <property type="protein sequence ID" value="SFX76209.1"/>
    <property type="molecule type" value="Genomic_DNA"/>
</dbReference>
<proteinExistence type="predicted"/>
<dbReference type="RefSeq" id="WP_072485288.1">
    <property type="nucleotide sequence ID" value="NZ_CP108277.1"/>
</dbReference>
<evidence type="ECO:0000256" key="1">
    <source>
        <dbReference type="ARBA" id="ARBA00023015"/>
    </source>
</evidence>
<organism evidence="6 7">
    <name type="scientific">Streptomyces atratus</name>
    <dbReference type="NCBI Taxonomy" id="1893"/>
    <lineage>
        <taxon>Bacteria</taxon>
        <taxon>Bacillati</taxon>
        <taxon>Actinomycetota</taxon>
        <taxon>Actinomycetes</taxon>
        <taxon>Kitasatosporales</taxon>
        <taxon>Streptomycetaceae</taxon>
        <taxon>Streptomyces</taxon>
    </lineage>
</organism>
<dbReference type="Proteomes" id="UP000181909">
    <property type="component" value="Unassembled WGS sequence"/>
</dbReference>
<dbReference type="SUPFAM" id="SSF46689">
    <property type="entry name" value="Homeodomain-like"/>
    <property type="match status" value="1"/>
</dbReference>
<name>A0A1K1ZPY8_STRAR</name>
<dbReference type="SUPFAM" id="SSF48498">
    <property type="entry name" value="Tetracyclin repressor-like, C-terminal domain"/>
    <property type="match status" value="1"/>
</dbReference>
<dbReference type="InterPro" id="IPR036271">
    <property type="entry name" value="Tet_transcr_reg_TetR-rel_C_sf"/>
</dbReference>
<evidence type="ECO:0000256" key="4">
    <source>
        <dbReference type="PROSITE-ProRule" id="PRU00335"/>
    </source>
</evidence>
<dbReference type="STRING" id="1893.SAMN02787144_100639"/>
<dbReference type="PANTHER" id="PTHR30055:SF234">
    <property type="entry name" value="HTH-TYPE TRANSCRIPTIONAL REGULATOR BETI"/>
    <property type="match status" value="1"/>
</dbReference>
<dbReference type="OrthoDB" id="3192968at2"/>
<dbReference type="AlphaFoldDB" id="A0A1K1ZPY8"/>
<evidence type="ECO:0000313" key="7">
    <source>
        <dbReference type="Proteomes" id="UP000181909"/>
    </source>
</evidence>
<dbReference type="GO" id="GO:0000976">
    <property type="term" value="F:transcription cis-regulatory region binding"/>
    <property type="evidence" value="ECO:0007669"/>
    <property type="project" value="TreeGrafter"/>
</dbReference>
<keyword evidence="3" id="KW-0804">Transcription</keyword>
<reference evidence="6 7" key="1">
    <citation type="submission" date="2016-11" db="EMBL/GenBank/DDBJ databases">
        <authorList>
            <person name="Jaros S."/>
            <person name="Januszkiewicz K."/>
            <person name="Wedrychowicz H."/>
        </authorList>
    </citation>
    <scope>NUCLEOTIDE SEQUENCE [LARGE SCALE GENOMIC DNA]</scope>
    <source>
        <strain evidence="6 7">OK807</strain>
    </source>
</reference>
<feature type="DNA-binding region" description="H-T-H motif" evidence="4">
    <location>
        <begin position="28"/>
        <end position="47"/>
    </location>
</feature>
<keyword evidence="2 4" id="KW-0238">DNA-binding</keyword>